<evidence type="ECO:0000313" key="2">
    <source>
        <dbReference type="Proteomes" id="UP000186817"/>
    </source>
</evidence>
<comment type="caution">
    <text evidence="1">The sequence shown here is derived from an EMBL/GenBank/DDBJ whole genome shotgun (WGS) entry which is preliminary data.</text>
</comment>
<dbReference type="OrthoDB" id="10501301at2759"/>
<reference evidence="1 2" key="1">
    <citation type="submission" date="2016-02" db="EMBL/GenBank/DDBJ databases">
        <title>Genome analysis of coral dinoflagellate symbionts highlights evolutionary adaptations to a symbiotic lifestyle.</title>
        <authorList>
            <person name="Aranda M."/>
            <person name="Li Y."/>
            <person name="Liew Y.J."/>
            <person name="Baumgarten S."/>
            <person name="Simakov O."/>
            <person name="Wilson M."/>
            <person name="Piel J."/>
            <person name="Ashoor H."/>
            <person name="Bougouffa S."/>
            <person name="Bajic V.B."/>
            <person name="Ryu T."/>
            <person name="Ravasi T."/>
            <person name="Bayer T."/>
            <person name="Micklem G."/>
            <person name="Kim H."/>
            <person name="Bhak J."/>
            <person name="Lajeunesse T.C."/>
            <person name="Voolstra C.R."/>
        </authorList>
    </citation>
    <scope>NUCLEOTIDE SEQUENCE [LARGE SCALE GENOMIC DNA]</scope>
    <source>
        <strain evidence="1 2">CCMP2467</strain>
    </source>
</reference>
<name>A0A1Q9CGX2_SYMMI</name>
<dbReference type="Proteomes" id="UP000186817">
    <property type="component" value="Unassembled WGS sequence"/>
</dbReference>
<proteinExistence type="predicted"/>
<gene>
    <name evidence="1" type="ORF">AK812_SmicGene37216</name>
</gene>
<accession>A0A1Q9CGX2</accession>
<protein>
    <submittedName>
        <fullName evidence="1">Uncharacterized protein</fullName>
    </submittedName>
</protein>
<dbReference type="EMBL" id="LSRX01001219">
    <property type="protein sequence ID" value="OLP82169.1"/>
    <property type="molecule type" value="Genomic_DNA"/>
</dbReference>
<organism evidence="1 2">
    <name type="scientific">Symbiodinium microadriaticum</name>
    <name type="common">Dinoflagellate</name>
    <name type="synonym">Zooxanthella microadriatica</name>
    <dbReference type="NCBI Taxonomy" id="2951"/>
    <lineage>
        <taxon>Eukaryota</taxon>
        <taxon>Sar</taxon>
        <taxon>Alveolata</taxon>
        <taxon>Dinophyceae</taxon>
        <taxon>Suessiales</taxon>
        <taxon>Symbiodiniaceae</taxon>
        <taxon>Symbiodinium</taxon>
    </lineage>
</organism>
<evidence type="ECO:0000313" key="1">
    <source>
        <dbReference type="EMBL" id="OLP82169.1"/>
    </source>
</evidence>
<sequence length="147" mass="15983">MSATVAAAAAAQEEKEEKDEVSRALFDLDCDPLAARVAHLEQTLTREEPLLQLFHSELRANFAAELEGHFAVTKKAAVRAQLLEEFREQVQAEICVQKQQAMAELQAAKEDLRERGSARLCLAVCMKEKGTSPSSGSLSNGAKIIGS</sequence>
<dbReference type="AlphaFoldDB" id="A0A1Q9CGX2"/>
<keyword evidence="2" id="KW-1185">Reference proteome</keyword>